<reference evidence="1" key="1">
    <citation type="submission" date="2014-11" db="EMBL/GenBank/DDBJ databases">
        <authorList>
            <person name="Amaro Gonzalez C."/>
        </authorList>
    </citation>
    <scope>NUCLEOTIDE SEQUENCE</scope>
</reference>
<proteinExistence type="predicted"/>
<protein>
    <submittedName>
        <fullName evidence="1">Uncharacterized protein</fullName>
    </submittedName>
</protein>
<reference evidence="1" key="2">
    <citation type="journal article" date="2015" name="Fish Shellfish Immunol.">
        <title>Early steps in the European eel (Anguilla anguilla)-Vibrio vulnificus interaction in the gills: Role of the RtxA13 toxin.</title>
        <authorList>
            <person name="Callol A."/>
            <person name="Pajuelo D."/>
            <person name="Ebbesson L."/>
            <person name="Teles M."/>
            <person name="MacKenzie S."/>
            <person name="Amaro C."/>
        </authorList>
    </citation>
    <scope>NUCLEOTIDE SEQUENCE</scope>
</reference>
<organism evidence="1">
    <name type="scientific">Anguilla anguilla</name>
    <name type="common">European freshwater eel</name>
    <name type="synonym">Muraena anguilla</name>
    <dbReference type="NCBI Taxonomy" id="7936"/>
    <lineage>
        <taxon>Eukaryota</taxon>
        <taxon>Metazoa</taxon>
        <taxon>Chordata</taxon>
        <taxon>Craniata</taxon>
        <taxon>Vertebrata</taxon>
        <taxon>Euteleostomi</taxon>
        <taxon>Actinopterygii</taxon>
        <taxon>Neopterygii</taxon>
        <taxon>Teleostei</taxon>
        <taxon>Anguilliformes</taxon>
        <taxon>Anguillidae</taxon>
        <taxon>Anguilla</taxon>
    </lineage>
</organism>
<dbReference type="AlphaFoldDB" id="A0A0E9XNA5"/>
<sequence length="28" mass="3501">MMIYKTYFKKTVVLASKSEYKFRLFHIK</sequence>
<evidence type="ECO:0000313" key="1">
    <source>
        <dbReference type="EMBL" id="JAI03882.1"/>
    </source>
</evidence>
<dbReference type="EMBL" id="GBXM01004696">
    <property type="protein sequence ID" value="JAI03882.1"/>
    <property type="molecule type" value="Transcribed_RNA"/>
</dbReference>
<name>A0A0E9XNA5_ANGAN</name>
<accession>A0A0E9XNA5</accession>